<organism evidence="1 2">
    <name type="scientific">Methylorubrum suomiense</name>
    <dbReference type="NCBI Taxonomy" id="144191"/>
    <lineage>
        <taxon>Bacteria</taxon>
        <taxon>Pseudomonadati</taxon>
        <taxon>Pseudomonadota</taxon>
        <taxon>Alphaproteobacteria</taxon>
        <taxon>Hyphomicrobiales</taxon>
        <taxon>Methylobacteriaceae</taxon>
        <taxon>Methylorubrum</taxon>
    </lineage>
</organism>
<reference evidence="1" key="1">
    <citation type="journal article" date="2021" name="Front. Microbiol.">
        <title>Comprehensive Comparative Genomics and Phenotyping of Methylobacterium Species.</title>
        <authorList>
            <person name="Alessa O."/>
            <person name="Ogura Y."/>
            <person name="Fujitani Y."/>
            <person name="Takami H."/>
            <person name="Hayashi T."/>
            <person name="Sahin N."/>
            <person name="Tani A."/>
        </authorList>
    </citation>
    <scope>NUCLEOTIDE SEQUENCE</scope>
    <source>
        <strain evidence="1">DSM 14458</strain>
    </source>
</reference>
<evidence type="ECO:0000313" key="2">
    <source>
        <dbReference type="Proteomes" id="UP001055093"/>
    </source>
</evidence>
<reference evidence="1" key="2">
    <citation type="submission" date="2021-08" db="EMBL/GenBank/DDBJ databases">
        <authorList>
            <person name="Tani A."/>
            <person name="Ola A."/>
            <person name="Ogura Y."/>
            <person name="Katsura K."/>
            <person name="Hayashi T."/>
        </authorList>
    </citation>
    <scope>NUCLEOTIDE SEQUENCE</scope>
    <source>
        <strain evidence="1">DSM 14458</strain>
    </source>
</reference>
<accession>A0ABQ4V235</accession>
<gene>
    <name evidence="1" type="ORF">BGCPKDLD_5278</name>
</gene>
<evidence type="ECO:0000313" key="1">
    <source>
        <dbReference type="EMBL" id="GJE78656.1"/>
    </source>
</evidence>
<sequence length="98" mass="11454">MLQSFFDVAKRLAGLFERIWQRRNALPARSISTFDQVHDGAHRTMEANLSHRRFPVQGRTESFEHHLFFERGLNKDFLNFVTNGVKKLDTKTVSLATY</sequence>
<proteinExistence type="predicted"/>
<dbReference type="EMBL" id="BPRE01000037">
    <property type="protein sequence ID" value="GJE78656.1"/>
    <property type="molecule type" value="Genomic_DNA"/>
</dbReference>
<keyword evidence="2" id="KW-1185">Reference proteome</keyword>
<dbReference type="Proteomes" id="UP001055093">
    <property type="component" value="Unassembled WGS sequence"/>
</dbReference>
<name>A0ABQ4V235_9HYPH</name>
<protein>
    <submittedName>
        <fullName evidence="1">Uncharacterized protein</fullName>
    </submittedName>
</protein>
<comment type="caution">
    <text evidence="1">The sequence shown here is derived from an EMBL/GenBank/DDBJ whole genome shotgun (WGS) entry which is preliminary data.</text>
</comment>